<keyword evidence="10" id="KW-1185">Reference proteome</keyword>
<keyword evidence="4 8" id="KW-1003">Cell membrane</keyword>
<gene>
    <name evidence="9" type="ORF">B9Z37_07565</name>
</gene>
<name>A0A315EBX7_9BURK</name>
<dbReference type="PANTHER" id="PTHR30269:SF37">
    <property type="entry name" value="MEMBRANE TRANSPORTER PROTEIN"/>
    <property type="match status" value="1"/>
</dbReference>
<evidence type="ECO:0000256" key="2">
    <source>
        <dbReference type="ARBA" id="ARBA00009142"/>
    </source>
</evidence>
<feature type="transmembrane region" description="Helical" evidence="8">
    <location>
        <begin position="228"/>
        <end position="245"/>
    </location>
</feature>
<sequence>MDDPHYLIWAGLAAAMVGLSKGGLPTVGMLSVPILSLFMSPVKAVVMLLPIYIISDMVGLWLYRKNFSAINLKILVPAGLGGVLMGWLTASLVSDTAVKMMIGLMGVGFVLNAWRKRNTAQTPRPASRIKGLLWGGLSGFTSFISHAGGPPFQVYLLPQQLPKLVFAGTSTLFFAVINLAKLGPYHQLQPYGPNDLTGALVLIPFALVGTVVGAYLTRKIADDWFFKWVQVGLLLVSLKLILDVVRA</sequence>
<feature type="transmembrane region" description="Helical" evidence="8">
    <location>
        <begin position="164"/>
        <end position="184"/>
    </location>
</feature>
<evidence type="ECO:0000256" key="5">
    <source>
        <dbReference type="ARBA" id="ARBA00022692"/>
    </source>
</evidence>
<feature type="transmembrane region" description="Helical" evidence="8">
    <location>
        <begin position="70"/>
        <end position="90"/>
    </location>
</feature>
<feature type="transmembrane region" description="Helical" evidence="8">
    <location>
        <begin position="196"/>
        <end position="216"/>
    </location>
</feature>
<evidence type="ECO:0000256" key="7">
    <source>
        <dbReference type="ARBA" id="ARBA00023136"/>
    </source>
</evidence>
<feature type="transmembrane region" description="Helical" evidence="8">
    <location>
        <begin position="126"/>
        <end position="144"/>
    </location>
</feature>
<reference evidence="9 10" key="1">
    <citation type="submission" date="2017-04" db="EMBL/GenBank/DDBJ databases">
        <title>Unexpected and diverse lifestyles within the genus Limnohabitans.</title>
        <authorList>
            <person name="Kasalicky V."/>
            <person name="Mehrshad M."/>
            <person name="Andrei S.-A."/>
            <person name="Salcher M."/>
            <person name="Kratochvilova H."/>
            <person name="Simek K."/>
            <person name="Ghai R."/>
        </authorList>
    </citation>
    <scope>NUCLEOTIDE SEQUENCE [LARGE SCALE GENOMIC DNA]</scope>
    <source>
        <strain evidence="9 10">II-B4</strain>
    </source>
</reference>
<evidence type="ECO:0000313" key="9">
    <source>
        <dbReference type="EMBL" id="PUE54388.1"/>
    </source>
</evidence>
<keyword evidence="5 8" id="KW-0812">Transmembrane</keyword>
<dbReference type="Pfam" id="PF01925">
    <property type="entry name" value="TauE"/>
    <property type="match status" value="1"/>
</dbReference>
<dbReference type="InterPro" id="IPR002781">
    <property type="entry name" value="TM_pro_TauE-like"/>
</dbReference>
<evidence type="ECO:0000256" key="3">
    <source>
        <dbReference type="ARBA" id="ARBA00022448"/>
    </source>
</evidence>
<feature type="transmembrane region" description="Helical" evidence="8">
    <location>
        <begin position="7"/>
        <end position="24"/>
    </location>
</feature>
<feature type="transmembrane region" description="Helical" evidence="8">
    <location>
        <begin position="96"/>
        <end position="114"/>
    </location>
</feature>
<feature type="transmembrane region" description="Helical" evidence="8">
    <location>
        <begin position="44"/>
        <end position="63"/>
    </location>
</feature>
<dbReference type="EMBL" id="NESN01000002">
    <property type="protein sequence ID" value="PUE54388.1"/>
    <property type="molecule type" value="Genomic_DNA"/>
</dbReference>
<evidence type="ECO:0000256" key="8">
    <source>
        <dbReference type="RuleBase" id="RU363041"/>
    </source>
</evidence>
<evidence type="ECO:0000313" key="10">
    <source>
        <dbReference type="Proteomes" id="UP000250790"/>
    </source>
</evidence>
<protein>
    <recommendedName>
        <fullName evidence="8">Probable membrane transporter protein</fullName>
    </recommendedName>
</protein>
<comment type="similarity">
    <text evidence="2 8">Belongs to the 4-toluene sulfonate uptake permease (TSUP) (TC 2.A.102) family.</text>
</comment>
<comment type="caution">
    <text evidence="9">The sequence shown here is derived from an EMBL/GenBank/DDBJ whole genome shotgun (WGS) entry which is preliminary data.</text>
</comment>
<proteinExistence type="inferred from homology"/>
<dbReference type="PANTHER" id="PTHR30269">
    <property type="entry name" value="TRANSMEMBRANE PROTEIN YFCA"/>
    <property type="match status" value="1"/>
</dbReference>
<evidence type="ECO:0000256" key="6">
    <source>
        <dbReference type="ARBA" id="ARBA00022989"/>
    </source>
</evidence>
<evidence type="ECO:0000256" key="1">
    <source>
        <dbReference type="ARBA" id="ARBA00004651"/>
    </source>
</evidence>
<dbReference type="InterPro" id="IPR052017">
    <property type="entry name" value="TSUP"/>
</dbReference>
<dbReference type="RefSeq" id="WP_108312347.1">
    <property type="nucleotide sequence ID" value="NZ_NESN01000002.1"/>
</dbReference>
<keyword evidence="6 8" id="KW-1133">Transmembrane helix</keyword>
<comment type="subcellular location">
    <subcellularLocation>
        <location evidence="1 8">Cell membrane</location>
        <topology evidence="1 8">Multi-pass membrane protein</topology>
    </subcellularLocation>
</comment>
<keyword evidence="7 8" id="KW-0472">Membrane</keyword>
<accession>A0A315EBX7</accession>
<dbReference type="OrthoDB" id="7028171at2"/>
<dbReference type="Proteomes" id="UP000250790">
    <property type="component" value="Unassembled WGS sequence"/>
</dbReference>
<evidence type="ECO:0000256" key="4">
    <source>
        <dbReference type="ARBA" id="ARBA00022475"/>
    </source>
</evidence>
<dbReference type="GO" id="GO:0005886">
    <property type="term" value="C:plasma membrane"/>
    <property type="evidence" value="ECO:0007669"/>
    <property type="project" value="UniProtKB-SubCell"/>
</dbReference>
<keyword evidence="3" id="KW-0813">Transport</keyword>
<dbReference type="AlphaFoldDB" id="A0A315EBX7"/>
<organism evidence="9 10">
    <name type="scientific">Limnohabitans parvus II-B4</name>
    <dbReference type="NCBI Taxonomy" id="1293052"/>
    <lineage>
        <taxon>Bacteria</taxon>
        <taxon>Pseudomonadati</taxon>
        <taxon>Pseudomonadota</taxon>
        <taxon>Betaproteobacteria</taxon>
        <taxon>Burkholderiales</taxon>
        <taxon>Comamonadaceae</taxon>
        <taxon>Limnohabitans</taxon>
    </lineage>
</organism>